<dbReference type="InterPro" id="IPR016088">
    <property type="entry name" value="Chalcone_isomerase_3-sand"/>
</dbReference>
<proteinExistence type="predicted"/>
<dbReference type="EMBL" id="ONZQ02000002">
    <property type="protein sequence ID" value="SPN98713.1"/>
    <property type="molecule type" value="Genomic_DNA"/>
</dbReference>
<evidence type="ECO:0000259" key="2">
    <source>
        <dbReference type="Pfam" id="PF16035"/>
    </source>
</evidence>
<dbReference type="GO" id="GO:0016872">
    <property type="term" value="F:intramolecular lyase activity"/>
    <property type="evidence" value="ECO:0007669"/>
    <property type="project" value="InterPro"/>
</dbReference>
<dbReference type="SUPFAM" id="SSF54626">
    <property type="entry name" value="Chalcone isomerase"/>
    <property type="match status" value="1"/>
</dbReference>
<dbReference type="Proteomes" id="UP001187682">
    <property type="component" value="Unassembled WGS sequence"/>
</dbReference>
<dbReference type="Pfam" id="PF16035">
    <property type="entry name" value="Chalcone_2"/>
    <property type="match status" value="1"/>
</dbReference>
<organism evidence="3 4">
    <name type="scientific">Cephalotrichum gorgonifer</name>
    <dbReference type="NCBI Taxonomy" id="2041049"/>
    <lineage>
        <taxon>Eukaryota</taxon>
        <taxon>Fungi</taxon>
        <taxon>Dikarya</taxon>
        <taxon>Ascomycota</taxon>
        <taxon>Pezizomycotina</taxon>
        <taxon>Sordariomycetes</taxon>
        <taxon>Hypocreomycetidae</taxon>
        <taxon>Microascales</taxon>
        <taxon>Microascaceae</taxon>
        <taxon>Cephalotrichum</taxon>
    </lineage>
</organism>
<feature type="transmembrane region" description="Helical" evidence="1">
    <location>
        <begin position="55"/>
        <end position="73"/>
    </location>
</feature>
<evidence type="ECO:0000256" key="1">
    <source>
        <dbReference type="SAM" id="Phobius"/>
    </source>
</evidence>
<dbReference type="PANTHER" id="PTHR47284:SF3">
    <property type="entry name" value="FATTY-ACID-BINDING PROTEIN 2"/>
    <property type="match status" value="1"/>
</dbReference>
<dbReference type="AlphaFoldDB" id="A0AAE8MRG8"/>
<dbReference type="InterPro" id="IPR016087">
    <property type="entry name" value="Chalcone_isomerase"/>
</dbReference>
<keyword evidence="1" id="KW-0472">Membrane</keyword>
<keyword evidence="1" id="KW-0812">Transmembrane</keyword>
<keyword evidence="4" id="KW-1185">Reference proteome</keyword>
<protein>
    <submittedName>
        <fullName evidence="3">Related to FMP22 Found in Mitochondrial Proteome</fullName>
    </submittedName>
</protein>
<accession>A0AAE8MRG8</accession>
<gene>
    <name evidence="3" type="ORF">DNG_01757</name>
</gene>
<sequence>MSTRTLLRPALRAARHAPASRTFLSRAKPPHRATDNLNVRRLADSRSDYERDRRAFLTAGVLAGVIGIVYTSMKLKEALSKKTKLDSKIPAETFTVDGGTKRKVVVHDEYGNEIVPTGNSTVPTFPRTIDLSKSSDGLPATAVDDLGTQYTLVGLGVRTVSFLSIQVYVVGFYVATSDITKLQSYLVKKVNGLATTLVSGEKEELRKTLLDPERGEETWDSLLREAGCRSAFRIVPVRDTDFHHMRDAFVRAITARSKGNEKYEDDGFGEAIQQLKRALNRGKVPKTDELLLCRDGRGFMRILYDEKKEGRKELGTVPDERVSRLLWLNYLAGKKVASEGTRHNIVDGLMEFVERPIGTVAAQVV</sequence>
<feature type="domain" description="Chalcone isomerase" evidence="2">
    <location>
        <begin position="148"/>
        <end position="346"/>
    </location>
</feature>
<evidence type="ECO:0000313" key="3">
    <source>
        <dbReference type="EMBL" id="SPN98713.1"/>
    </source>
</evidence>
<keyword evidence="1" id="KW-1133">Transmembrane helix</keyword>
<dbReference type="PANTHER" id="PTHR47284">
    <property type="entry name" value="FATTY-ACID-BINDING PROTEIN 2"/>
    <property type="match status" value="1"/>
</dbReference>
<reference evidence="3" key="1">
    <citation type="submission" date="2018-03" db="EMBL/GenBank/DDBJ databases">
        <authorList>
            <person name="Guldener U."/>
        </authorList>
    </citation>
    <scope>NUCLEOTIDE SEQUENCE</scope>
</reference>
<name>A0AAE8MRG8_9PEZI</name>
<comment type="caution">
    <text evidence="3">The sequence shown here is derived from an EMBL/GenBank/DDBJ whole genome shotgun (WGS) entry which is preliminary data.</text>
</comment>
<dbReference type="Gene3D" id="3.50.70.10">
    <property type="match status" value="1"/>
</dbReference>
<dbReference type="InterPro" id="IPR036298">
    <property type="entry name" value="Chalcone_isomerase_sf"/>
</dbReference>
<evidence type="ECO:0000313" key="4">
    <source>
        <dbReference type="Proteomes" id="UP001187682"/>
    </source>
</evidence>